<keyword evidence="3 5" id="KW-0560">Oxidoreductase</keyword>
<dbReference type="SUPFAM" id="SSF52833">
    <property type="entry name" value="Thioredoxin-like"/>
    <property type="match status" value="1"/>
</dbReference>
<organism evidence="8 9">
    <name type="scientific">Saccharobesus litoralis</name>
    <dbReference type="NCBI Taxonomy" id="2172099"/>
    <lineage>
        <taxon>Bacteria</taxon>
        <taxon>Pseudomonadati</taxon>
        <taxon>Pseudomonadota</taxon>
        <taxon>Gammaproteobacteria</taxon>
        <taxon>Alteromonadales</taxon>
        <taxon>Alteromonadaceae</taxon>
        <taxon>Saccharobesus</taxon>
    </lineage>
</organism>
<dbReference type="KEGG" id="cate:C2869_02385"/>
<sequence>MKLISKAITILSLTLAISPFSFATEQCNNILDFEAKKLRSSQTVNFCEQYKNKVLLVVNTASECGFTPQFKELEAMYKKYKDQGLEIVGFPSDSFFQEHDDEKETADVCYINYGVTFTMLSPSKVRGSDANAFYKQLEAQADRSVKWNFFKYLIDKNGKVVDSWNSREKPLGGELEKAVVAQLAK</sequence>
<feature type="active site" evidence="4">
    <location>
        <position position="64"/>
    </location>
</feature>
<evidence type="ECO:0000256" key="5">
    <source>
        <dbReference type="RuleBase" id="RU000499"/>
    </source>
</evidence>
<feature type="chain" id="PRO_5015645207" description="Glutathione peroxidase" evidence="6">
    <location>
        <begin position="24"/>
        <end position="185"/>
    </location>
</feature>
<feature type="domain" description="Thioredoxin" evidence="7">
    <location>
        <begin position="11"/>
        <end position="185"/>
    </location>
</feature>
<dbReference type="InterPro" id="IPR013766">
    <property type="entry name" value="Thioredoxin_domain"/>
</dbReference>
<name>A0A2S0VMB1_9ALTE</name>
<proteinExistence type="inferred from homology"/>
<evidence type="ECO:0000259" key="7">
    <source>
        <dbReference type="PROSITE" id="PS51352"/>
    </source>
</evidence>
<dbReference type="InterPro" id="IPR000889">
    <property type="entry name" value="Glutathione_peroxidase"/>
</dbReference>
<dbReference type="GO" id="GO:0034599">
    <property type="term" value="P:cellular response to oxidative stress"/>
    <property type="evidence" value="ECO:0007669"/>
    <property type="project" value="TreeGrafter"/>
</dbReference>
<dbReference type="PROSITE" id="PS00460">
    <property type="entry name" value="GLUTATHIONE_PEROXID_1"/>
    <property type="match status" value="1"/>
</dbReference>
<keyword evidence="6" id="KW-0732">Signal</keyword>
<reference evidence="8 9" key="1">
    <citation type="submission" date="2018-01" db="EMBL/GenBank/DDBJ databases">
        <title>Genome sequence of a Cantenovulum-like bacteria.</title>
        <authorList>
            <person name="Tan W.R."/>
            <person name="Lau N.-S."/>
            <person name="Go F."/>
            <person name="Amirul A.-A.A."/>
        </authorList>
    </citation>
    <scope>NUCLEOTIDE SEQUENCE [LARGE SCALE GENOMIC DNA]</scope>
    <source>
        <strain evidence="8 9">CCB-QB4</strain>
    </source>
</reference>
<dbReference type="InterPro" id="IPR036249">
    <property type="entry name" value="Thioredoxin-like_sf"/>
</dbReference>
<protein>
    <recommendedName>
        <fullName evidence="5">Glutathione peroxidase</fullName>
    </recommendedName>
</protein>
<dbReference type="GO" id="GO:0004601">
    <property type="term" value="F:peroxidase activity"/>
    <property type="evidence" value="ECO:0007669"/>
    <property type="project" value="UniProtKB-KW"/>
</dbReference>
<dbReference type="Pfam" id="PF00255">
    <property type="entry name" value="GSHPx"/>
    <property type="match status" value="1"/>
</dbReference>
<dbReference type="PROSITE" id="PS51352">
    <property type="entry name" value="THIOREDOXIN_2"/>
    <property type="match status" value="1"/>
</dbReference>
<dbReference type="Proteomes" id="UP000244441">
    <property type="component" value="Chromosome"/>
</dbReference>
<evidence type="ECO:0000256" key="3">
    <source>
        <dbReference type="ARBA" id="ARBA00023002"/>
    </source>
</evidence>
<comment type="similarity">
    <text evidence="1 5">Belongs to the glutathione peroxidase family.</text>
</comment>
<dbReference type="Gene3D" id="3.40.30.10">
    <property type="entry name" value="Glutaredoxin"/>
    <property type="match status" value="1"/>
</dbReference>
<keyword evidence="2 5" id="KW-0575">Peroxidase</keyword>
<dbReference type="PROSITE" id="PS51355">
    <property type="entry name" value="GLUTATHIONE_PEROXID_3"/>
    <property type="match status" value="1"/>
</dbReference>
<dbReference type="OrthoDB" id="9785502at2"/>
<evidence type="ECO:0000313" key="8">
    <source>
        <dbReference type="EMBL" id="AWB65357.1"/>
    </source>
</evidence>
<dbReference type="PANTHER" id="PTHR11592">
    <property type="entry name" value="GLUTATHIONE PEROXIDASE"/>
    <property type="match status" value="1"/>
</dbReference>
<dbReference type="AlphaFoldDB" id="A0A2S0VMB1"/>
<dbReference type="RefSeq" id="WP_108601434.1">
    <property type="nucleotide sequence ID" value="NZ_CP026604.1"/>
</dbReference>
<evidence type="ECO:0000313" key="9">
    <source>
        <dbReference type="Proteomes" id="UP000244441"/>
    </source>
</evidence>
<evidence type="ECO:0000256" key="1">
    <source>
        <dbReference type="ARBA" id="ARBA00006926"/>
    </source>
</evidence>
<dbReference type="CDD" id="cd00340">
    <property type="entry name" value="GSH_Peroxidase"/>
    <property type="match status" value="1"/>
</dbReference>
<feature type="signal peptide" evidence="6">
    <location>
        <begin position="1"/>
        <end position="23"/>
    </location>
</feature>
<dbReference type="InterPro" id="IPR029759">
    <property type="entry name" value="GPX_AS"/>
</dbReference>
<evidence type="ECO:0000256" key="2">
    <source>
        <dbReference type="ARBA" id="ARBA00022559"/>
    </source>
</evidence>
<dbReference type="PRINTS" id="PR01011">
    <property type="entry name" value="GLUTPROXDASE"/>
</dbReference>
<gene>
    <name evidence="8" type="ORF">C2869_02385</name>
</gene>
<evidence type="ECO:0000256" key="4">
    <source>
        <dbReference type="PIRSR" id="PIRSR000303-1"/>
    </source>
</evidence>
<dbReference type="PANTHER" id="PTHR11592:SF44">
    <property type="entry name" value="GLUTATHIONE PEROXIDASE"/>
    <property type="match status" value="1"/>
</dbReference>
<dbReference type="EMBL" id="CP026604">
    <property type="protein sequence ID" value="AWB65357.1"/>
    <property type="molecule type" value="Genomic_DNA"/>
</dbReference>
<dbReference type="PIRSF" id="PIRSF000303">
    <property type="entry name" value="Glutathion_perox"/>
    <property type="match status" value="1"/>
</dbReference>
<accession>A0A2S0VMB1</accession>
<evidence type="ECO:0000256" key="6">
    <source>
        <dbReference type="SAM" id="SignalP"/>
    </source>
</evidence>
<keyword evidence="9" id="KW-1185">Reference proteome</keyword>